<comment type="caution">
    <text evidence="8">The sequence shown here is derived from an EMBL/GenBank/DDBJ whole genome shotgun (WGS) entry which is preliminary data.</text>
</comment>
<dbReference type="Gene3D" id="3.30.160.810">
    <property type="match status" value="1"/>
</dbReference>
<dbReference type="STRING" id="1797535.A2744_01230"/>
<dbReference type="Proteomes" id="UP000178240">
    <property type="component" value="Unassembled WGS sequence"/>
</dbReference>
<evidence type="ECO:0000256" key="4">
    <source>
        <dbReference type="ARBA" id="ARBA00022980"/>
    </source>
</evidence>
<comment type="similarity">
    <text evidence="1">Belongs to the universal ribosomal protein uL3 family.</text>
</comment>
<dbReference type="EMBL" id="MHIE01000001">
    <property type="protein sequence ID" value="OGY46762.1"/>
    <property type="molecule type" value="Genomic_DNA"/>
</dbReference>
<evidence type="ECO:0000256" key="6">
    <source>
        <dbReference type="NCBIfam" id="TIGR03625"/>
    </source>
</evidence>
<organism evidence="8 9">
    <name type="scientific">Candidatus Buchananbacteria bacterium RIFCSPHIGHO2_01_FULL_44_11</name>
    <dbReference type="NCBI Taxonomy" id="1797535"/>
    <lineage>
        <taxon>Bacteria</taxon>
        <taxon>Candidatus Buchananiibacteriota</taxon>
    </lineage>
</organism>
<dbReference type="InterPro" id="IPR009000">
    <property type="entry name" value="Transl_B-barrel_sf"/>
</dbReference>
<protein>
    <recommendedName>
        <fullName evidence="6">50S ribosomal protein L3</fullName>
    </recommendedName>
</protein>
<evidence type="ECO:0000313" key="9">
    <source>
        <dbReference type="Proteomes" id="UP000178240"/>
    </source>
</evidence>
<dbReference type="PANTHER" id="PTHR11229">
    <property type="entry name" value="50S RIBOSOMAL PROTEIN L3"/>
    <property type="match status" value="1"/>
</dbReference>
<evidence type="ECO:0000256" key="3">
    <source>
        <dbReference type="ARBA" id="ARBA00022884"/>
    </source>
</evidence>
<dbReference type="InterPro" id="IPR019927">
    <property type="entry name" value="Ribosomal_uL3_bac/org-type"/>
</dbReference>
<reference evidence="8 9" key="1">
    <citation type="journal article" date="2016" name="Nat. Commun.">
        <title>Thousands of microbial genomes shed light on interconnected biogeochemical processes in an aquifer system.</title>
        <authorList>
            <person name="Anantharaman K."/>
            <person name="Brown C.T."/>
            <person name="Hug L.A."/>
            <person name="Sharon I."/>
            <person name="Castelle C.J."/>
            <person name="Probst A.J."/>
            <person name="Thomas B.C."/>
            <person name="Singh A."/>
            <person name="Wilkins M.J."/>
            <person name="Karaoz U."/>
            <person name="Brodie E.L."/>
            <person name="Williams K.H."/>
            <person name="Hubbard S.S."/>
            <person name="Banfield J.F."/>
        </authorList>
    </citation>
    <scope>NUCLEOTIDE SEQUENCE [LARGE SCALE GENOMIC DNA]</scope>
</reference>
<evidence type="ECO:0000313" key="8">
    <source>
        <dbReference type="EMBL" id="OGY46762.1"/>
    </source>
</evidence>
<evidence type="ECO:0000256" key="1">
    <source>
        <dbReference type="ARBA" id="ARBA00006540"/>
    </source>
</evidence>
<dbReference type="GO" id="GO:0022625">
    <property type="term" value="C:cytosolic large ribosomal subunit"/>
    <property type="evidence" value="ECO:0007669"/>
    <property type="project" value="TreeGrafter"/>
</dbReference>
<keyword evidence="5" id="KW-0687">Ribonucleoprotein</keyword>
<dbReference type="GO" id="GO:0003735">
    <property type="term" value="F:structural constituent of ribosome"/>
    <property type="evidence" value="ECO:0007669"/>
    <property type="project" value="UniProtKB-UniRule"/>
</dbReference>
<dbReference type="GO" id="GO:0006412">
    <property type="term" value="P:translation"/>
    <property type="evidence" value="ECO:0007669"/>
    <property type="project" value="UniProtKB-UniRule"/>
</dbReference>
<dbReference type="InterPro" id="IPR000597">
    <property type="entry name" value="Ribosomal_uL3"/>
</dbReference>
<keyword evidence="3" id="KW-0694">RNA-binding</keyword>
<keyword evidence="2" id="KW-0699">rRNA-binding</keyword>
<sequence length="258" mass="27623">MKFILAEKREMTQKYAPDGSVIPVTKLSVAPCVITQIKTEAKDGYVALQIGCGFKKNLSKSIKGHLKNLGSFRYLKEFIIEPSLASDLKTGDVIDIDTFTPGDNVQVTGVSKGRGFQGVVRRYHFHGHPASHGHKDQLRHSGAIGAGGVQNVSKGKRMSGRMGTDQVTVKNLKIIEVDAQNQELFVKGAVPGAKGGLTVVVSLAGQIKLKKPTAAEEKKLSVAPEAVKPVDRVASSQPETQPAAAEVSQKSITEAEKQ</sequence>
<keyword evidence="4 8" id="KW-0689">Ribosomal protein</keyword>
<dbReference type="PANTHER" id="PTHR11229:SF16">
    <property type="entry name" value="LARGE RIBOSOMAL SUBUNIT PROTEIN UL3C"/>
    <property type="match status" value="1"/>
</dbReference>
<dbReference type="NCBIfam" id="TIGR03625">
    <property type="entry name" value="L3_bact"/>
    <property type="match status" value="1"/>
</dbReference>
<dbReference type="SUPFAM" id="SSF50447">
    <property type="entry name" value="Translation proteins"/>
    <property type="match status" value="1"/>
</dbReference>
<feature type="region of interest" description="Disordered" evidence="7">
    <location>
        <begin position="230"/>
        <end position="258"/>
    </location>
</feature>
<proteinExistence type="inferred from homology"/>
<evidence type="ECO:0000256" key="2">
    <source>
        <dbReference type="ARBA" id="ARBA00022730"/>
    </source>
</evidence>
<accession>A0A1G1Y386</accession>
<dbReference type="Gene3D" id="2.40.30.10">
    <property type="entry name" value="Translation factors"/>
    <property type="match status" value="1"/>
</dbReference>
<dbReference type="AlphaFoldDB" id="A0A1G1Y386"/>
<evidence type="ECO:0000256" key="7">
    <source>
        <dbReference type="SAM" id="MobiDB-lite"/>
    </source>
</evidence>
<dbReference type="Pfam" id="PF00297">
    <property type="entry name" value="Ribosomal_L3"/>
    <property type="match status" value="1"/>
</dbReference>
<name>A0A1G1Y386_9BACT</name>
<dbReference type="GO" id="GO:0019843">
    <property type="term" value="F:rRNA binding"/>
    <property type="evidence" value="ECO:0007669"/>
    <property type="project" value="UniProtKB-KW"/>
</dbReference>
<gene>
    <name evidence="8" type="ORF">A2744_01230</name>
</gene>
<evidence type="ECO:0000256" key="5">
    <source>
        <dbReference type="ARBA" id="ARBA00023274"/>
    </source>
</evidence>